<dbReference type="InterPro" id="IPR000086">
    <property type="entry name" value="NUDIX_hydrolase_dom"/>
</dbReference>
<organism evidence="2 3">
    <name type="scientific">Microbacterium galbum</name>
    <dbReference type="NCBI Taxonomy" id="3075994"/>
    <lineage>
        <taxon>Bacteria</taxon>
        <taxon>Bacillati</taxon>
        <taxon>Actinomycetota</taxon>
        <taxon>Actinomycetes</taxon>
        <taxon>Micrococcales</taxon>
        <taxon>Microbacteriaceae</taxon>
        <taxon>Microbacterium</taxon>
    </lineage>
</organism>
<reference evidence="2 3" key="1">
    <citation type="submission" date="2023-09" db="EMBL/GenBank/DDBJ databases">
        <title>Microbacterium fusihabitans sp. nov., Microbacterium phycihabitans sp. nov., and Microbacterium cervinum sp. nov., isolated from dried seaweeds of beach.</title>
        <authorList>
            <person name="Lee S.D."/>
        </authorList>
    </citation>
    <scope>NUCLEOTIDE SEQUENCE [LARGE SCALE GENOMIC DNA]</scope>
    <source>
        <strain evidence="2 3">KSW4-17</strain>
    </source>
</reference>
<evidence type="ECO:0000313" key="3">
    <source>
        <dbReference type="Proteomes" id="UP001263371"/>
    </source>
</evidence>
<protein>
    <submittedName>
        <fullName evidence="2">NUDIX domain-containing protein</fullName>
    </submittedName>
</protein>
<name>A0ABU3T7C8_9MICO</name>
<dbReference type="EMBL" id="JAWDIS010000001">
    <property type="protein sequence ID" value="MDU0367185.1"/>
    <property type="molecule type" value="Genomic_DNA"/>
</dbReference>
<keyword evidence="3" id="KW-1185">Reference proteome</keyword>
<sequence length="161" mass="17433">MVAWSAGLLLYRLSPAPQVLIAHMGGPFWAKKEAGAWSLPKGEFDPATEGALDAAHREFREELGIEPPETEWAELGTFAYSSGKKVVVFCGDGAGFTACGDDFVFGEFEMEWPPRSGRTASFPEVDRAEWMGLDAARDALVKGQRPAIDALERALQELAGA</sequence>
<dbReference type="PANTHER" id="PTHR21340:SF7">
    <property type="entry name" value="NUDIX HYDROLASE DOMAIN-CONTAINING PROTEIN"/>
    <property type="match status" value="1"/>
</dbReference>
<feature type="domain" description="Nudix hydrolase" evidence="1">
    <location>
        <begin position="1"/>
        <end position="153"/>
    </location>
</feature>
<dbReference type="PROSITE" id="PS51462">
    <property type="entry name" value="NUDIX"/>
    <property type="match status" value="1"/>
</dbReference>
<comment type="caution">
    <text evidence="2">The sequence shown here is derived from an EMBL/GenBank/DDBJ whole genome shotgun (WGS) entry which is preliminary data.</text>
</comment>
<accession>A0ABU3T7C8</accession>
<dbReference type="Gene3D" id="3.90.79.10">
    <property type="entry name" value="Nucleoside Triphosphate Pyrophosphohydrolase"/>
    <property type="match status" value="1"/>
</dbReference>
<proteinExistence type="predicted"/>
<dbReference type="Proteomes" id="UP001263371">
    <property type="component" value="Unassembled WGS sequence"/>
</dbReference>
<evidence type="ECO:0000313" key="2">
    <source>
        <dbReference type="EMBL" id="MDU0367185.1"/>
    </source>
</evidence>
<dbReference type="RefSeq" id="WP_315994371.1">
    <property type="nucleotide sequence ID" value="NZ_JAWDIS010000001.1"/>
</dbReference>
<dbReference type="Pfam" id="PF00293">
    <property type="entry name" value="NUDIX"/>
    <property type="match status" value="1"/>
</dbReference>
<dbReference type="PANTHER" id="PTHR21340">
    <property type="entry name" value="DIADENOSINE 5,5-P1,P4-TETRAPHOSPHATE PYROPHOSPHOHYDROLASE MUTT"/>
    <property type="match status" value="1"/>
</dbReference>
<dbReference type="SUPFAM" id="SSF55811">
    <property type="entry name" value="Nudix"/>
    <property type="match status" value="1"/>
</dbReference>
<gene>
    <name evidence="2" type="ORF">RWH45_08150</name>
</gene>
<evidence type="ECO:0000259" key="1">
    <source>
        <dbReference type="PROSITE" id="PS51462"/>
    </source>
</evidence>
<dbReference type="InterPro" id="IPR015797">
    <property type="entry name" value="NUDIX_hydrolase-like_dom_sf"/>
</dbReference>
<dbReference type="InterPro" id="IPR051325">
    <property type="entry name" value="Nudix_hydrolase_domain"/>
</dbReference>